<dbReference type="AlphaFoldDB" id="A0A378JKG1"/>
<evidence type="ECO:0000313" key="1">
    <source>
        <dbReference type="EMBL" id="STX50709.1"/>
    </source>
</evidence>
<protein>
    <submittedName>
        <fullName evidence="1">Uncharacterized protein</fullName>
    </submittedName>
</protein>
<proteinExistence type="predicted"/>
<dbReference type="Proteomes" id="UP000254794">
    <property type="component" value="Unassembled WGS sequence"/>
</dbReference>
<sequence length="436" mass="49579">MNSLNQSLADIVTAYTQYDPSNKSYYPKQLSSQELQKLEVQLITLFSQFLTNNGVAENEINKQQKILRGLFHPDKLVIASPEIQWLENSLSTGNNNGICFKLIDSCAEELKQPKINKEDFIFDEDDLSFLHIDELIRKLEQLKQQAVTFTQQALIDSTITLLQTIKRFQSTTDQFEPGWLKTILNSLPYITSGFCITLYLKELSLLYAILSLVAKGGSWLQKGDIYGWRALGEMTREISGVISNAATTLTLYFISMNFSALNTAYYIGFEACSKVFQLIGLSETKQIPSAHANSQALILPQHFLPGKFNFETLELKLITLKLEQYQEQQKQQYFASWRRGCKKSSLIERVFHQLKVIDLKPISISDKLLEVNSIINNLGCHPYFKANKSKARETIEAVKVILEALISNVDKKTKSEKIITEDDDTLIDNLYSLNAP</sequence>
<name>A0A378JKG1_9GAMM</name>
<gene>
    <name evidence="1" type="ORF">NCTC13316_00795</name>
</gene>
<dbReference type="EMBL" id="UGOD01000001">
    <property type="protein sequence ID" value="STX50709.1"/>
    <property type="molecule type" value="Genomic_DNA"/>
</dbReference>
<evidence type="ECO:0000313" key="2">
    <source>
        <dbReference type="Proteomes" id="UP000254794"/>
    </source>
</evidence>
<accession>A0A378JKG1</accession>
<reference evidence="1 2" key="1">
    <citation type="submission" date="2018-06" db="EMBL/GenBank/DDBJ databases">
        <authorList>
            <consortium name="Pathogen Informatics"/>
            <person name="Doyle S."/>
        </authorList>
    </citation>
    <scope>NUCLEOTIDE SEQUENCE [LARGE SCALE GENOMIC DNA]</scope>
    <source>
        <strain evidence="1 2">NCTC13316</strain>
    </source>
</reference>
<dbReference type="OrthoDB" id="5635385at2"/>
<organism evidence="1 2">
    <name type="scientific">Legionella busanensis</name>
    <dbReference type="NCBI Taxonomy" id="190655"/>
    <lineage>
        <taxon>Bacteria</taxon>
        <taxon>Pseudomonadati</taxon>
        <taxon>Pseudomonadota</taxon>
        <taxon>Gammaproteobacteria</taxon>
        <taxon>Legionellales</taxon>
        <taxon>Legionellaceae</taxon>
        <taxon>Legionella</taxon>
    </lineage>
</organism>
<keyword evidence="2" id="KW-1185">Reference proteome</keyword>
<dbReference type="RefSeq" id="WP_115330408.1">
    <property type="nucleotide sequence ID" value="NZ_CAAAHP010000004.1"/>
</dbReference>